<evidence type="ECO:0000313" key="4">
    <source>
        <dbReference type="Proteomes" id="UP000190130"/>
    </source>
</evidence>
<dbReference type="SUPFAM" id="SSF53850">
    <property type="entry name" value="Periplasmic binding protein-like II"/>
    <property type="match status" value="1"/>
</dbReference>
<keyword evidence="1" id="KW-0732">Signal</keyword>
<organism evidence="3 4">
    <name type="scientific">Bosea thiooxidans</name>
    <dbReference type="NCBI Taxonomy" id="53254"/>
    <lineage>
        <taxon>Bacteria</taxon>
        <taxon>Pseudomonadati</taxon>
        <taxon>Pseudomonadota</taxon>
        <taxon>Alphaproteobacteria</taxon>
        <taxon>Hyphomicrobiales</taxon>
        <taxon>Boseaceae</taxon>
        <taxon>Bosea</taxon>
    </lineage>
</organism>
<dbReference type="Pfam" id="PF00497">
    <property type="entry name" value="SBP_bac_3"/>
    <property type="match status" value="1"/>
</dbReference>
<evidence type="ECO:0000259" key="2">
    <source>
        <dbReference type="SMART" id="SM00062"/>
    </source>
</evidence>
<sequence>MVGTGPTMTQEGRHAPSPLIRRPIRRQMRAMLRALTFAISLLIAATAAAQEQPRIAIPNLWDPRIRLDRPEPGPPRVVRFLTDDDYPPFHFAGPDGALTGFSVELARAVCERLAWTCTIQPRRFDTLPDSLTEGRGDVLAAAMNLTPALRERFAASHLYFRAPARFATTRGNARLALDSAALQGRRVAVVANSAHQAFLERLMPFVQRRESADLGSAVAALRSGEAEYVFADGVALSLTLAGSGGEFAFSGGPYLESRYFGEGVAFLLRKDDPALKRAIDYALQGLWDDGTYARLYLRFFPVSPF</sequence>
<gene>
    <name evidence="3" type="ORF">SAMN05660750_04802</name>
</gene>
<name>A0A1T5H2Q3_9HYPH</name>
<dbReference type="Gene3D" id="3.40.190.10">
    <property type="entry name" value="Periplasmic binding protein-like II"/>
    <property type="match status" value="2"/>
</dbReference>
<evidence type="ECO:0000313" key="3">
    <source>
        <dbReference type="EMBL" id="SKC14973.1"/>
    </source>
</evidence>
<accession>A0A1T5H2Q3</accession>
<evidence type="ECO:0000256" key="1">
    <source>
        <dbReference type="ARBA" id="ARBA00022729"/>
    </source>
</evidence>
<dbReference type="PANTHER" id="PTHR35936:SF35">
    <property type="entry name" value="L-CYSTINE-BINDING PROTEIN TCYJ"/>
    <property type="match status" value="1"/>
</dbReference>
<reference evidence="3 4" key="1">
    <citation type="submission" date="2017-02" db="EMBL/GenBank/DDBJ databases">
        <authorList>
            <person name="Peterson S.W."/>
        </authorList>
    </citation>
    <scope>NUCLEOTIDE SEQUENCE [LARGE SCALE GENOMIC DNA]</scope>
    <source>
        <strain evidence="3 4">DSM 9653</strain>
    </source>
</reference>
<feature type="domain" description="Solute-binding protein family 3/N-terminal" evidence="2">
    <location>
        <begin position="77"/>
        <end position="303"/>
    </location>
</feature>
<dbReference type="InterPro" id="IPR001638">
    <property type="entry name" value="Solute-binding_3/MltF_N"/>
</dbReference>
<protein>
    <submittedName>
        <fullName evidence="3">Amino acid ABC transporter substrate-binding protein, PAAT family</fullName>
    </submittedName>
</protein>
<proteinExistence type="predicted"/>
<dbReference type="EMBL" id="FUYX01000020">
    <property type="protein sequence ID" value="SKC14973.1"/>
    <property type="molecule type" value="Genomic_DNA"/>
</dbReference>
<dbReference type="SMART" id="SM00062">
    <property type="entry name" value="PBPb"/>
    <property type="match status" value="1"/>
</dbReference>
<dbReference type="Proteomes" id="UP000190130">
    <property type="component" value="Unassembled WGS sequence"/>
</dbReference>
<dbReference type="PANTHER" id="PTHR35936">
    <property type="entry name" value="MEMBRANE-BOUND LYTIC MUREIN TRANSGLYCOSYLASE F"/>
    <property type="match status" value="1"/>
</dbReference>
<dbReference type="AlphaFoldDB" id="A0A1T5H2Q3"/>